<evidence type="ECO:0000313" key="11">
    <source>
        <dbReference type="EMBL" id="OGM95436.1"/>
    </source>
</evidence>
<evidence type="ECO:0000256" key="8">
    <source>
        <dbReference type="ARBA" id="ARBA00023146"/>
    </source>
</evidence>
<accession>A0A1F8E3N0</accession>
<dbReference type="AlphaFoldDB" id="A0A1F8E3N0"/>
<dbReference type="InterPro" id="IPR002318">
    <property type="entry name" value="Ala-tRNA-lgiase_IIc"/>
</dbReference>
<dbReference type="GO" id="GO:0005737">
    <property type="term" value="C:cytoplasm"/>
    <property type="evidence" value="ECO:0007669"/>
    <property type="project" value="UniProtKB-SubCell"/>
</dbReference>
<comment type="domain">
    <text evidence="9">Consists of three domains; the N-terminal catalytic domain, the editing domain and the C-terminal C-Ala domain. The editing domain removes incorrectly charged amino acids, while the C-Ala domain, along with tRNA(Ala), serves as a bridge to cooperatively bring together the editing and aminoacylation centers thus stimulating deacylation of misacylated tRNAs.</text>
</comment>
<dbReference type="PANTHER" id="PTHR11777">
    <property type="entry name" value="ALANYL-TRNA SYNTHETASE"/>
    <property type="match status" value="1"/>
</dbReference>
<feature type="binding site" evidence="9">
    <location>
        <position position="569"/>
    </location>
    <ligand>
        <name>Zn(2+)</name>
        <dbReference type="ChEBI" id="CHEBI:29105"/>
    </ligand>
</feature>
<dbReference type="Gene3D" id="3.30.930.10">
    <property type="entry name" value="Bira Bifunctional Protein, Domain 2"/>
    <property type="match status" value="1"/>
</dbReference>
<evidence type="ECO:0000256" key="7">
    <source>
        <dbReference type="ARBA" id="ARBA00022917"/>
    </source>
</evidence>
<keyword evidence="9" id="KW-0963">Cytoplasm</keyword>
<sequence length="599" mass="67942">MYSKDLRKHFFNFFHSKGHVRVPSSSLIPDDPSVLLTTAGMQQFKRYYTGELNATDDFGSQRIATIQKCFRTSDIEEVGDKTHLTMFEMMGNFSFGPVGSDDPEDDGKEGYFKRAAIHWGYQFITEVLGIDPDRMHVTVFGGDDETPFDGEAYDIWKDEVGVPEDKILKGVREDNFWGPTGEEGPCGPCTEIYVDGVEVWNIVFNEFYKERGGTYRKAERPGIDTGMGFERLSVMLEGVDNVFESELFRPVMAKIEELAPNMDEAIKRVFADHLRAATFLIADGVVPSNKEAGYILRRLLRRVMAYQVKYDVHANLFEEMVPVIKELFGEIYPEINDSDRIIGVFETEKTKFQEAVSRGLKEMEKIFEENREEKRITGEQAFNLFSTYGFPIELLKEFVEGKQFTLDEEGFQKKVAEHQETSRAGAGNKFGGHGLVLDTGELKAGSEEEMKKTVGLHTATHLLNWALRHELGDEVKQMGSDINPERLRFDFTFDRKLTMEERQKIEDLVNDKINANLPVYMREMPKEEAEQLGAVAFFKHKYPAIVKVYSVGSEASGGVVSREFCGGPHVEYTGQLGSFKITKEEAVSAGIRRIRATIG</sequence>
<protein>
    <recommendedName>
        <fullName evidence="9">Alanine--tRNA ligase</fullName>
        <ecNumber evidence="9">6.1.1.7</ecNumber>
    </recommendedName>
    <alternativeName>
        <fullName evidence="9">Alanyl-tRNA synthetase</fullName>
        <shortName evidence="9">AlaRS</shortName>
    </alternativeName>
</protein>
<feature type="binding site" evidence="9">
    <location>
        <position position="565"/>
    </location>
    <ligand>
        <name>Zn(2+)</name>
        <dbReference type="ChEBI" id="CHEBI:29105"/>
    </ligand>
</feature>
<keyword evidence="3 9" id="KW-0436">Ligase</keyword>
<dbReference type="GO" id="GO:0004813">
    <property type="term" value="F:alanine-tRNA ligase activity"/>
    <property type="evidence" value="ECO:0007669"/>
    <property type="project" value="UniProtKB-UniRule"/>
</dbReference>
<dbReference type="SMART" id="SM00863">
    <property type="entry name" value="tRNA_SAD"/>
    <property type="match status" value="1"/>
</dbReference>
<dbReference type="SUPFAM" id="SSF101353">
    <property type="entry name" value="Putative anticodon-binding domain of alanyl-tRNA synthetase (AlaRS)"/>
    <property type="match status" value="1"/>
</dbReference>
<proteinExistence type="inferred from homology"/>
<evidence type="ECO:0000256" key="2">
    <source>
        <dbReference type="ARBA" id="ARBA00022555"/>
    </source>
</evidence>
<dbReference type="InterPro" id="IPR018164">
    <property type="entry name" value="Ala-tRNA-synth_IIc_N"/>
</dbReference>
<dbReference type="PANTHER" id="PTHR11777:SF9">
    <property type="entry name" value="ALANINE--TRNA LIGASE, CYTOPLASMIC"/>
    <property type="match status" value="1"/>
</dbReference>
<evidence type="ECO:0000256" key="4">
    <source>
        <dbReference type="ARBA" id="ARBA00022741"/>
    </source>
</evidence>
<keyword evidence="4 9" id="KW-0547">Nucleotide-binding</keyword>
<dbReference type="InterPro" id="IPR023033">
    <property type="entry name" value="Ala_tRNA_ligase_euk/bac"/>
</dbReference>
<dbReference type="SUPFAM" id="SSF55186">
    <property type="entry name" value="ThrRS/AlaRS common domain"/>
    <property type="match status" value="1"/>
</dbReference>
<dbReference type="InterPro" id="IPR018162">
    <property type="entry name" value="Ala-tRNA-ligase_IIc_anticod-bd"/>
</dbReference>
<dbReference type="InterPro" id="IPR045864">
    <property type="entry name" value="aa-tRNA-synth_II/BPL/LPL"/>
</dbReference>
<dbReference type="GO" id="GO:0006419">
    <property type="term" value="P:alanyl-tRNA aminoacylation"/>
    <property type="evidence" value="ECO:0007669"/>
    <property type="project" value="UniProtKB-UniRule"/>
</dbReference>
<dbReference type="GO" id="GO:0008270">
    <property type="term" value="F:zinc ion binding"/>
    <property type="evidence" value="ECO:0007669"/>
    <property type="project" value="UniProtKB-UniRule"/>
</dbReference>
<dbReference type="HAMAP" id="MF_00036_B">
    <property type="entry name" value="Ala_tRNA_synth_B"/>
    <property type="match status" value="1"/>
</dbReference>
<evidence type="ECO:0000256" key="1">
    <source>
        <dbReference type="ARBA" id="ARBA00008226"/>
    </source>
</evidence>
<keyword evidence="7 9" id="KW-0648">Protein biosynthesis</keyword>
<feature type="binding site" evidence="9">
    <location>
        <position position="461"/>
    </location>
    <ligand>
        <name>Zn(2+)</name>
        <dbReference type="ChEBI" id="CHEBI:29105"/>
    </ligand>
</feature>
<comment type="caution">
    <text evidence="11">The sequence shown here is derived from an EMBL/GenBank/DDBJ whole genome shotgun (WGS) entry which is preliminary data.</text>
</comment>
<dbReference type="GO" id="GO:0002161">
    <property type="term" value="F:aminoacyl-tRNA deacylase activity"/>
    <property type="evidence" value="ECO:0007669"/>
    <property type="project" value="TreeGrafter"/>
</dbReference>
<dbReference type="CDD" id="cd00673">
    <property type="entry name" value="AlaRS_core"/>
    <property type="match status" value="1"/>
</dbReference>
<dbReference type="PROSITE" id="PS50860">
    <property type="entry name" value="AA_TRNA_LIGASE_II_ALA"/>
    <property type="match status" value="1"/>
</dbReference>
<comment type="subcellular location">
    <subcellularLocation>
        <location evidence="9">Cytoplasm</location>
    </subcellularLocation>
</comment>
<dbReference type="Pfam" id="PF07973">
    <property type="entry name" value="tRNA_SAD"/>
    <property type="match status" value="1"/>
</dbReference>
<dbReference type="EMBL" id="MGIV01000006">
    <property type="protein sequence ID" value="OGM95436.1"/>
    <property type="molecule type" value="Genomic_DNA"/>
</dbReference>
<name>A0A1F8E3N0_9BACT</name>
<evidence type="ECO:0000256" key="5">
    <source>
        <dbReference type="ARBA" id="ARBA00022840"/>
    </source>
</evidence>
<keyword evidence="5 9" id="KW-0067">ATP-binding</keyword>
<comment type="function">
    <text evidence="9">Catalyzes the attachment of alanine to tRNA(Ala) in a two-step reaction: alanine is first activated by ATP to form Ala-AMP and then transferred to the acceptor end of tRNA(Ala). Also edits incorrectly charged Ser-tRNA(Ala) and Gly-tRNA(Ala) via its editing domain.</text>
</comment>
<reference evidence="11 12" key="1">
    <citation type="journal article" date="2016" name="Nat. Commun.">
        <title>Thousands of microbial genomes shed light on interconnected biogeochemical processes in an aquifer system.</title>
        <authorList>
            <person name="Anantharaman K."/>
            <person name="Brown C.T."/>
            <person name="Hug L.A."/>
            <person name="Sharon I."/>
            <person name="Castelle C.J."/>
            <person name="Probst A.J."/>
            <person name="Thomas B.C."/>
            <person name="Singh A."/>
            <person name="Wilkins M.J."/>
            <person name="Karaoz U."/>
            <person name="Brodie E.L."/>
            <person name="Williams K.H."/>
            <person name="Hubbard S.S."/>
            <person name="Banfield J.F."/>
        </authorList>
    </citation>
    <scope>NUCLEOTIDE SEQUENCE [LARGE SCALE GENOMIC DNA]</scope>
</reference>
<dbReference type="GO" id="GO:0005524">
    <property type="term" value="F:ATP binding"/>
    <property type="evidence" value="ECO:0007669"/>
    <property type="project" value="UniProtKB-UniRule"/>
</dbReference>
<comment type="catalytic activity">
    <reaction evidence="9">
        <text>tRNA(Ala) + L-alanine + ATP = L-alanyl-tRNA(Ala) + AMP + diphosphate</text>
        <dbReference type="Rhea" id="RHEA:12540"/>
        <dbReference type="Rhea" id="RHEA-COMP:9657"/>
        <dbReference type="Rhea" id="RHEA-COMP:9923"/>
        <dbReference type="ChEBI" id="CHEBI:30616"/>
        <dbReference type="ChEBI" id="CHEBI:33019"/>
        <dbReference type="ChEBI" id="CHEBI:57972"/>
        <dbReference type="ChEBI" id="CHEBI:78442"/>
        <dbReference type="ChEBI" id="CHEBI:78497"/>
        <dbReference type="ChEBI" id="CHEBI:456215"/>
        <dbReference type="EC" id="6.1.1.7"/>
    </reaction>
</comment>
<keyword evidence="9" id="KW-0479">Metal-binding</keyword>
<dbReference type="InterPro" id="IPR050058">
    <property type="entry name" value="Ala-tRNA_ligase"/>
</dbReference>
<keyword evidence="2 9" id="KW-0820">tRNA-binding</keyword>
<keyword evidence="6 9" id="KW-0694">RNA-binding</keyword>
<dbReference type="PRINTS" id="PR00980">
    <property type="entry name" value="TRNASYNTHALA"/>
</dbReference>
<dbReference type="Gene3D" id="3.30.980.10">
    <property type="entry name" value="Threonyl-trna Synthetase, Chain A, domain 2"/>
    <property type="match status" value="1"/>
</dbReference>
<evidence type="ECO:0000256" key="9">
    <source>
        <dbReference type="HAMAP-Rule" id="MF_00036"/>
    </source>
</evidence>
<keyword evidence="9" id="KW-0862">Zinc</keyword>
<dbReference type="Pfam" id="PF01411">
    <property type="entry name" value="tRNA-synt_2c"/>
    <property type="match status" value="1"/>
</dbReference>
<evidence type="ECO:0000259" key="10">
    <source>
        <dbReference type="PROSITE" id="PS50860"/>
    </source>
</evidence>
<feature type="binding site" evidence="9">
    <location>
        <position position="457"/>
    </location>
    <ligand>
        <name>Zn(2+)</name>
        <dbReference type="ChEBI" id="CHEBI:29105"/>
    </ligand>
</feature>
<dbReference type="NCBIfam" id="NF002436">
    <property type="entry name" value="PRK01584.1"/>
    <property type="match status" value="1"/>
</dbReference>
<keyword evidence="8 9" id="KW-0030">Aminoacyl-tRNA synthetase</keyword>
<dbReference type="FunFam" id="3.30.980.10:FF:000004">
    <property type="entry name" value="Alanine--tRNA ligase, cytoplasmic"/>
    <property type="match status" value="1"/>
</dbReference>
<comment type="similarity">
    <text evidence="1 9">Belongs to the class-II aminoacyl-tRNA synthetase family.</text>
</comment>
<gene>
    <name evidence="9" type="primary">alaS</name>
    <name evidence="11" type="ORF">A2610_00925</name>
</gene>
<comment type="cofactor">
    <cofactor evidence="9">
        <name>Zn(2+)</name>
        <dbReference type="ChEBI" id="CHEBI:29105"/>
    </cofactor>
    <text evidence="9">Binds 1 zinc ion per subunit.</text>
</comment>
<feature type="domain" description="Alanyl-transfer RNA synthetases family profile" evidence="10">
    <location>
        <begin position="1"/>
        <end position="599"/>
    </location>
</feature>
<evidence type="ECO:0000256" key="3">
    <source>
        <dbReference type="ARBA" id="ARBA00022598"/>
    </source>
</evidence>
<dbReference type="EC" id="6.1.1.7" evidence="9"/>
<dbReference type="InterPro" id="IPR018163">
    <property type="entry name" value="Thr/Ala-tRNA-synth_IIc_edit"/>
</dbReference>
<dbReference type="InterPro" id="IPR012947">
    <property type="entry name" value="tRNA_SAD"/>
</dbReference>
<dbReference type="SUPFAM" id="SSF55681">
    <property type="entry name" value="Class II aaRS and biotin synthetases"/>
    <property type="match status" value="1"/>
</dbReference>
<dbReference type="Gene3D" id="3.30.54.20">
    <property type="match status" value="1"/>
</dbReference>
<dbReference type="GO" id="GO:0000049">
    <property type="term" value="F:tRNA binding"/>
    <property type="evidence" value="ECO:0007669"/>
    <property type="project" value="UniProtKB-KW"/>
</dbReference>
<dbReference type="InterPro" id="IPR018165">
    <property type="entry name" value="Ala-tRNA-synth_IIc_core"/>
</dbReference>
<evidence type="ECO:0000313" key="12">
    <source>
        <dbReference type="Proteomes" id="UP000179057"/>
    </source>
</evidence>
<organism evidence="11 12">
    <name type="scientific">Candidatus Wolfebacteria bacterium RIFOXYD1_FULL_48_65</name>
    <dbReference type="NCBI Taxonomy" id="1802561"/>
    <lineage>
        <taxon>Bacteria</taxon>
        <taxon>Candidatus Wolfeibacteriota</taxon>
    </lineage>
</organism>
<evidence type="ECO:0000256" key="6">
    <source>
        <dbReference type="ARBA" id="ARBA00022884"/>
    </source>
</evidence>
<dbReference type="Proteomes" id="UP000179057">
    <property type="component" value="Unassembled WGS sequence"/>
</dbReference>